<dbReference type="STRING" id="1230905.A0A1G4KIT9"/>
<dbReference type="SMART" id="SM00225">
    <property type="entry name" value="BTB"/>
    <property type="match status" value="1"/>
</dbReference>
<evidence type="ECO:0000313" key="3">
    <source>
        <dbReference type="EMBL" id="SCV04471.1"/>
    </source>
</evidence>
<dbReference type="PANTHER" id="PTHR31758:SF2">
    <property type="entry name" value="BTB_POZ DOMAIN-CONTAINING PROTEIN YLR108C"/>
    <property type="match status" value="1"/>
</dbReference>
<dbReference type="EMBL" id="LT598468">
    <property type="protein sequence ID" value="SCV04471.1"/>
    <property type="molecule type" value="Genomic_DNA"/>
</dbReference>
<organism evidence="3 4">
    <name type="scientific">Lachancea mirantina</name>
    <dbReference type="NCBI Taxonomy" id="1230905"/>
    <lineage>
        <taxon>Eukaryota</taxon>
        <taxon>Fungi</taxon>
        <taxon>Dikarya</taxon>
        <taxon>Ascomycota</taxon>
        <taxon>Saccharomycotina</taxon>
        <taxon>Saccharomycetes</taxon>
        <taxon>Saccharomycetales</taxon>
        <taxon>Saccharomycetaceae</taxon>
        <taxon>Lachancea</taxon>
    </lineage>
</organism>
<dbReference type="InterPro" id="IPR000210">
    <property type="entry name" value="BTB/POZ_dom"/>
</dbReference>
<dbReference type="InterPro" id="IPR011333">
    <property type="entry name" value="SKP1/BTB/POZ_sf"/>
</dbReference>
<evidence type="ECO:0000256" key="1">
    <source>
        <dbReference type="SAM" id="MobiDB-lite"/>
    </source>
</evidence>
<dbReference type="Proteomes" id="UP000191024">
    <property type="component" value="Chromosome H"/>
</dbReference>
<name>A0A1G4KIT9_9SACH</name>
<gene>
    <name evidence="3" type="ORF">LAMI_0H16402G</name>
</gene>
<feature type="region of interest" description="Disordered" evidence="1">
    <location>
        <begin position="271"/>
        <end position="317"/>
    </location>
</feature>
<accession>A0A1G4KIT9</accession>
<feature type="domain" description="BTB" evidence="2">
    <location>
        <begin position="22"/>
        <end position="135"/>
    </location>
</feature>
<proteinExistence type="predicted"/>
<dbReference type="Gene3D" id="3.30.710.10">
    <property type="entry name" value="Potassium Channel Kv1.1, Chain A"/>
    <property type="match status" value="2"/>
</dbReference>
<evidence type="ECO:0000259" key="2">
    <source>
        <dbReference type="SMART" id="SM00225"/>
    </source>
</evidence>
<keyword evidence="4" id="KW-1185">Reference proteome</keyword>
<evidence type="ECO:0000313" key="4">
    <source>
        <dbReference type="Proteomes" id="UP000191024"/>
    </source>
</evidence>
<feature type="compositionally biased region" description="Low complexity" evidence="1">
    <location>
        <begin position="291"/>
        <end position="304"/>
    </location>
</feature>
<dbReference type="AlphaFoldDB" id="A0A1G4KIT9"/>
<reference evidence="4" key="1">
    <citation type="submission" date="2016-03" db="EMBL/GenBank/DDBJ databases">
        <authorList>
            <person name="Devillers H."/>
        </authorList>
    </citation>
    <scope>NUCLEOTIDE SEQUENCE [LARGE SCALE GENOMIC DNA]</scope>
</reference>
<dbReference type="PANTHER" id="PTHR31758">
    <property type="entry name" value="BTB/POZ DOMAIN-CONTAINING PROTEIN YLR108C"/>
    <property type="match status" value="1"/>
</dbReference>
<dbReference type="SUPFAM" id="SSF54695">
    <property type="entry name" value="POZ domain"/>
    <property type="match status" value="2"/>
</dbReference>
<sequence>MSKLEFDEQFDPSIPEILPHNKMYLLQVGDQLFRVSGASLSSDAPSYFTEYFKNREKQNHPRGDDDAGSTDDAPEGHVLYIDRCPRVFKLICQHLQGYAPEIRDENDYTKLYADAVYYNLPRLCRLLKHSNMYYVNIGGTSFRVPRMVFSQEGNHPNYFDVTNVSLFEDVEHVILKHNLIRPPPLAPVFVNRSPELFAELLILLRGGSLALDAEKRRTLLRECRYYRFLRLEQQLLDCRISWNVVLGREEIALNLQDIVKLAVSLPDAADGSALQTPCGPRPLMCSNPTAESPRSPSSPSSPLDDNPPEPSLKKPKLNPPREWCPVLYTRKFLDSVPRELIFQIDTLGVTVLLNQKHKVIHVCLSREARAKFVNVFSDALLKQGIPLALLERTLDCGGSPCTTLVLPACLSICDLSVNGLPCRNVCAIVQDSRFLQSIPNLASLTEAGNSTTPGLKFNFVKSMWKLGVKDSELMMIAIKGEAISGIKEHNKRLEYL</sequence>
<dbReference type="OrthoDB" id="2414723at2759"/>
<protein>
    <submittedName>
        <fullName evidence="3">LAMI_0H16402g1_1</fullName>
    </submittedName>
</protein>